<evidence type="ECO:0000313" key="1">
    <source>
        <dbReference type="EMBL" id="TWE17076.1"/>
    </source>
</evidence>
<organism evidence="1 2">
    <name type="scientific">Kitasatospora atroaurantiaca</name>
    <dbReference type="NCBI Taxonomy" id="285545"/>
    <lineage>
        <taxon>Bacteria</taxon>
        <taxon>Bacillati</taxon>
        <taxon>Actinomycetota</taxon>
        <taxon>Actinomycetes</taxon>
        <taxon>Kitasatosporales</taxon>
        <taxon>Streptomycetaceae</taxon>
        <taxon>Kitasatospora</taxon>
    </lineage>
</organism>
<dbReference type="AlphaFoldDB" id="A0A561EN83"/>
<dbReference type="Proteomes" id="UP000318416">
    <property type="component" value="Unassembled WGS sequence"/>
</dbReference>
<comment type="caution">
    <text evidence="1">The sequence shown here is derived from an EMBL/GenBank/DDBJ whole genome shotgun (WGS) entry which is preliminary data.</text>
</comment>
<reference evidence="1 2" key="1">
    <citation type="submission" date="2019-06" db="EMBL/GenBank/DDBJ databases">
        <title>Sequencing the genomes of 1000 actinobacteria strains.</title>
        <authorList>
            <person name="Klenk H.-P."/>
        </authorList>
    </citation>
    <scope>NUCLEOTIDE SEQUENCE [LARGE SCALE GENOMIC DNA]</scope>
    <source>
        <strain evidence="1 2">DSM 41649</strain>
    </source>
</reference>
<evidence type="ECO:0000313" key="2">
    <source>
        <dbReference type="Proteomes" id="UP000318416"/>
    </source>
</evidence>
<protein>
    <submittedName>
        <fullName evidence="1">Uncharacterized protein</fullName>
    </submittedName>
</protein>
<accession>A0A561EN83</accession>
<name>A0A561EN83_9ACTN</name>
<sequence length="157" mass="16674">MATDADRRGTPAPMHWAFVVRESATEVPFAEAIAEVDPSLHTQLRDDARDSGFTRAAGEPPPASAALHVHAGHLLKLVLVGGLQVWELDPPAPLSPGWLAAARVRDSAVVVIVPPGTWPPDLPDMAPAARVEAFTDRLEKAREAGHVLHATARLLSG</sequence>
<keyword evidence="2" id="KW-1185">Reference proteome</keyword>
<gene>
    <name evidence="1" type="ORF">FB465_2080</name>
</gene>
<proteinExistence type="predicted"/>
<dbReference type="EMBL" id="VIVR01000001">
    <property type="protein sequence ID" value="TWE17076.1"/>
    <property type="molecule type" value="Genomic_DNA"/>
</dbReference>